<feature type="non-terminal residue" evidence="4">
    <location>
        <position position="211"/>
    </location>
</feature>
<name>T1AXF3_9ZZZZ</name>
<evidence type="ECO:0000259" key="3">
    <source>
        <dbReference type="PROSITE" id="PS50109"/>
    </source>
</evidence>
<dbReference type="Pfam" id="PF02518">
    <property type="entry name" value="HATPase_c"/>
    <property type="match status" value="1"/>
</dbReference>
<dbReference type="InterPro" id="IPR005467">
    <property type="entry name" value="His_kinase_dom"/>
</dbReference>
<dbReference type="Gene3D" id="3.30.565.10">
    <property type="entry name" value="Histidine kinase-like ATPase, C-terminal domain"/>
    <property type="match status" value="1"/>
</dbReference>
<dbReference type="PANTHER" id="PTHR45339">
    <property type="entry name" value="HYBRID SIGNAL TRANSDUCTION HISTIDINE KINASE J"/>
    <property type="match status" value="1"/>
</dbReference>
<keyword evidence="1" id="KW-0597">Phosphoprotein</keyword>
<keyword evidence="4" id="KW-0808">Transferase</keyword>
<gene>
    <name evidence="4" type="ORF">B1A_14475</name>
</gene>
<keyword evidence="2" id="KW-0902">Two-component regulatory system</keyword>
<dbReference type="PROSITE" id="PS50109">
    <property type="entry name" value="HIS_KIN"/>
    <property type="match status" value="1"/>
</dbReference>
<dbReference type="FunFam" id="3.30.565.10:FF:000010">
    <property type="entry name" value="Sensor histidine kinase RcsC"/>
    <property type="match status" value="1"/>
</dbReference>
<protein>
    <submittedName>
        <fullName evidence="4">Multi-sensor hybrid histidine kinase</fullName>
    </submittedName>
</protein>
<organism evidence="4">
    <name type="scientific">mine drainage metagenome</name>
    <dbReference type="NCBI Taxonomy" id="410659"/>
    <lineage>
        <taxon>unclassified sequences</taxon>
        <taxon>metagenomes</taxon>
        <taxon>ecological metagenomes</taxon>
    </lineage>
</organism>
<accession>T1AXF3</accession>
<dbReference type="PANTHER" id="PTHR45339:SF1">
    <property type="entry name" value="HYBRID SIGNAL TRANSDUCTION HISTIDINE KINASE J"/>
    <property type="match status" value="1"/>
</dbReference>
<evidence type="ECO:0000256" key="2">
    <source>
        <dbReference type="ARBA" id="ARBA00023012"/>
    </source>
</evidence>
<reference evidence="4" key="2">
    <citation type="journal article" date="2014" name="ISME J.">
        <title>Microbial stratification in low pH oxic and suboxic macroscopic growths along an acid mine drainage.</title>
        <authorList>
            <person name="Mendez-Garcia C."/>
            <person name="Mesa V."/>
            <person name="Sprenger R.R."/>
            <person name="Richter M."/>
            <person name="Diez M.S."/>
            <person name="Solano J."/>
            <person name="Bargiela R."/>
            <person name="Golyshina O.V."/>
            <person name="Manteca A."/>
            <person name="Ramos J.L."/>
            <person name="Gallego J.R."/>
            <person name="Llorente I."/>
            <person name="Martins Dos Santos V.A."/>
            <person name="Jensen O.N."/>
            <person name="Pelaez A.I."/>
            <person name="Sanchez J."/>
            <person name="Ferrer M."/>
        </authorList>
    </citation>
    <scope>NUCLEOTIDE SEQUENCE</scope>
</reference>
<dbReference type="GO" id="GO:0000160">
    <property type="term" value="P:phosphorelay signal transduction system"/>
    <property type="evidence" value="ECO:0007669"/>
    <property type="project" value="UniProtKB-KW"/>
</dbReference>
<keyword evidence="4" id="KW-0418">Kinase</keyword>
<reference evidence="4" key="1">
    <citation type="submission" date="2013-08" db="EMBL/GenBank/DDBJ databases">
        <authorList>
            <person name="Mendez C."/>
            <person name="Richter M."/>
            <person name="Ferrer M."/>
            <person name="Sanchez J."/>
        </authorList>
    </citation>
    <scope>NUCLEOTIDE SEQUENCE</scope>
</reference>
<evidence type="ECO:0000256" key="1">
    <source>
        <dbReference type="ARBA" id="ARBA00022553"/>
    </source>
</evidence>
<dbReference type="PRINTS" id="PR00344">
    <property type="entry name" value="BCTRLSENSOR"/>
</dbReference>
<dbReference type="InterPro" id="IPR036890">
    <property type="entry name" value="HATPase_C_sf"/>
</dbReference>
<evidence type="ECO:0000313" key="4">
    <source>
        <dbReference type="EMBL" id="EQD46765.1"/>
    </source>
</evidence>
<dbReference type="CDD" id="cd16922">
    <property type="entry name" value="HATPase_EvgS-ArcB-TorS-like"/>
    <property type="match status" value="1"/>
</dbReference>
<dbReference type="GO" id="GO:0016301">
    <property type="term" value="F:kinase activity"/>
    <property type="evidence" value="ECO:0007669"/>
    <property type="project" value="UniProtKB-KW"/>
</dbReference>
<dbReference type="InterPro" id="IPR003594">
    <property type="entry name" value="HATPase_dom"/>
</dbReference>
<dbReference type="InterPro" id="IPR004358">
    <property type="entry name" value="Sig_transdc_His_kin-like_C"/>
</dbReference>
<dbReference type="SMART" id="SM00387">
    <property type="entry name" value="HATPase_c"/>
    <property type="match status" value="1"/>
</dbReference>
<proteinExistence type="predicted"/>
<comment type="caution">
    <text evidence="4">The sequence shown here is derived from an EMBL/GenBank/DDBJ whole genome shotgun (WGS) entry which is preliminary data.</text>
</comment>
<feature type="non-terminal residue" evidence="4">
    <location>
        <position position="1"/>
    </location>
</feature>
<sequence length="211" mass="22558">FSKIEAGKLDIESTEFRLDEVMNNVAGMLAGQAAKKGIEFLNSLAPDVPIALIGDPLRLGQVLLNLSNNAVKFTDHGHVLLRAETIHSDPSHCLIRFSVQDTGIGMTPEQVGKLFAAFTQADASTTRKYGGTGLGLTISQRLVELMGGSITVSSSPGEGSQFSFAVEFEVQEVSLTERMELKGGLDGLRVLVVDDNALAQEVLLEQLVPFG</sequence>
<feature type="domain" description="Histidine kinase" evidence="3">
    <location>
        <begin position="1"/>
        <end position="170"/>
    </location>
</feature>
<dbReference type="EMBL" id="AUZX01010625">
    <property type="protein sequence ID" value="EQD46765.1"/>
    <property type="molecule type" value="Genomic_DNA"/>
</dbReference>
<dbReference type="AlphaFoldDB" id="T1AXF3"/>
<dbReference type="SUPFAM" id="SSF55874">
    <property type="entry name" value="ATPase domain of HSP90 chaperone/DNA topoisomerase II/histidine kinase"/>
    <property type="match status" value="1"/>
</dbReference>